<evidence type="ECO:0000313" key="1">
    <source>
        <dbReference type="EMBL" id="KZC10109.1"/>
    </source>
</evidence>
<dbReference type="EMBL" id="KQ434886">
    <property type="protein sequence ID" value="KZC10109.1"/>
    <property type="molecule type" value="Genomic_DNA"/>
</dbReference>
<name>A0A154PE01_DUFNO</name>
<protein>
    <submittedName>
        <fullName evidence="1">Uncharacterized protein</fullName>
    </submittedName>
</protein>
<evidence type="ECO:0000313" key="2">
    <source>
        <dbReference type="Proteomes" id="UP000076502"/>
    </source>
</evidence>
<organism evidence="1 2">
    <name type="scientific">Dufourea novaeangliae</name>
    <name type="common">Sweat bee</name>
    <dbReference type="NCBI Taxonomy" id="178035"/>
    <lineage>
        <taxon>Eukaryota</taxon>
        <taxon>Metazoa</taxon>
        <taxon>Ecdysozoa</taxon>
        <taxon>Arthropoda</taxon>
        <taxon>Hexapoda</taxon>
        <taxon>Insecta</taxon>
        <taxon>Pterygota</taxon>
        <taxon>Neoptera</taxon>
        <taxon>Endopterygota</taxon>
        <taxon>Hymenoptera</taxon>
        <taxon>Apocrita</taxon>
        <taxon>Aculeata</taxon>
        <taxon>Apoidea</taxon>
        <taxon>Anthophila</taxon>
        <taxon>Halictidae</taxon>
        <taxon>Rophitinae</taxon>
        <taxon>Dufourea</taxon>
    </lineage>
</organism>
<sequence length="50" mass="5523">MGPAVPRSFPREYTTPVVITTDGLQASPSPLISTKIGLKWIRPRFAENIL</sequence>
<proteinExistence type="predicted"/>
<gene>
    <name evidence="1" type="ORF">WN55_01092</name>
</gene>
<accession>A0A154PE01</accession>
<dbReference type="Proteomes" id="UP000076502">
    <property type="component" value="Unassembled WGS sequence"/>
</dbReference>
<reference evidence="1 2" key="1">
    <citation type="submission" date="2015-07" db="EMBL/GenBank/DDBJ databases">
        <title>The genome of Dufourea novaeangliae.</title>
        <authorList>
            <person name="Pan H."/>
            <person name="Kapheim K."/>
        </authorList>
    </citation>
    <scope>NUCLEOTIDE SEQUENCE [LARGE SCALE GENOMIC DNA]</scope>
    <source>
        <strain evidence="1">0120121106</strain>
        <tissue evidence="1">Whole body</tissue>
    </source>
</reference>
<keyword evidence="2" id="KW-1185">Reference proteome</keyword>
<dbReference type="AlphaFoldDB" id="A0A154PE01"/>